<dbReference type="AlphaFoldDB" id="A0A2P5EC71"/>
<keyword evidence="3" id="KW-1185">Reference proteome</keyword>
<organism evidence="2 3">
    <name type="scientific">Trema orientale</name>
    <name type="common">Charcoal tree</name>
    <name type="synonym">Celtis orientalis</name>
    <dbReference type="NCBI Taxonomy" id="63057"/>
    <lineage>
        <taxon>Eukaryota</taxon>
        <taxon>Viridiplantae</taxon>
        <taxon>Streptophyta</taxon>
        <taxon>Embryophyta</taxon>
        <taxon>Tracheophyta</taxon>
        <taxon>Spermatophyta</taxon>
        <taxon>Magnoliopsida</taxon>
        <taxon>eudicotyledons</taxon>
        <taxon>Gunneridae</taxon>
        <taxon>Pentapetalae</taxon>
        <taxon>rosids</taxon>
        <taxon>fabids</taxon>
        <taxon>Rosales</taxon>
        <taxon>Cannabaceae</taxon>
        <taxon>Trema</taxon>
    </lineage>
</organism>
<feature type="region of interest" description="Disordered" evidence="1">
    <location>
        <begin position="66"/>
        <end position="107"/>
    </location>
</feature>
<evidence type="ECO:0000313" key="2">
    <source>
        <dbReference type="EMBL" id="PON83141.1"/>
    </source>
</evidence>
<feature type="compositionally biased region" description="Acidic residues" evidence="1">
    <location>
        <begin position="84"/>
        <end position="96"/>
    </location>
</feature>
<name>A0A2P5EC71_TREOI</name>
<proteinExistence type="predicted"/>
<reference evidence="3" key="1">
    <citation type="submission" date="2016-06" db="EMBL/GenBank/DDBJ databases">
        <title>Parallel loss of symbiosis genes in relatives of nitrogen-fixing non-legume Parasponia.</title>
        <authorList>
            <person name="Van Velzen R."/>
            <person name="Holmer R."/>
            <person name="Bu F."/>
            <person name="Rutten L."/>
            <person name="Van Zeijl A."/>
            <person name="Liu W."/>
            <person name="Santuari L."/>
            <person name="Cao Q."/>
            <person name="Sharma T."/>
            <person name="Shen D."/>
            <person name="Roswanjaya Y."/>
            <person name="Wardhani T."/>
            <person name="Kalhor M.S."/>
            <person name="Jansen J."/>
            <person name="Van den Hoogen J."/>
            <person name="Gungor B."/>
            <person name="Hartog M."/>
            <person name="Hontelez J."/>
            <person name="Verver J."/>
            <person name="Yang W.-C."/>
            <person name="Schijlen E."/>
            <person name="Repin R."/>
            <person name="Schilthuizen M."/>
            <person name="Schranz E."/>
            <person name="Heidstra R."/>
            <person name="Miyata K."/>
            <person name="Fedorova E."/>
            <person name="Kohlen W."/>
            <person name="Bisseling T."/>
            <person name="Smit S."/>
            <person name="Geurts R."/>
        </authorList>
    </citation>
    <scope>NUCLEOTIDE SEQUENCE [LARGE SCALE GENOMIC DNA]</scope>
    <source>
        <strain evidence="3">cv. RG33-2</strain>
    </source>
</reference>
<accession>A0A2P5EC71</accession>
<evidence type="ECO:0000256" key="1">
    <source>
        <dbReference type="SAM" id="MobiDB-lite"/>
    </source>
</evidence>
<dbReference type="InParanoid" id="A0A2P5EC71"/>
<gene>
    <name evidence="2" type="ORF">TorRG33x02_211150</name>
</gene>
<comment type="caution">
    <text evidence="2">The sequence shown here is derived from an EMBL/GenBank/DDBJ whole genome shotgun (WGS) entry which is preliminary data.</text>
</comment>
<dbReference type="EMBL" id="JXTC01000183">
    <property type="protein sequence ID" value="PON83141.1"/>
    <property type="molecule type" value="Genomic_DNA"/>
</dbReference>
<sequence>MGWTSIGDHREGDFPIVGNDLDPVEVETALLARVCDGDVQCEFVGEYVLGVALKLNSAREAATTVNLSSLPASRVGPKRISGSDDGDDGDDEDNDPEAGAGGEGTQNVIEEVPDSFRAEFTGQLGSIFLGRRFHQRMLTLLIT</sequence>
<evidence type="ECO:0000313" key="3">
    <source>
        <dbReference type="Proteomes" id="UP000237000"/>
    </source>
</evidence>
<dbReference type="Proteomes" id="UP000237000">
    <property type="component" value="Unassembled WGS sequence"/>
</dbReference>
<protein>
    <submittedName>
        <fullName evidence="2">Uncharacterized protein</fullName>
    </submittedName>
</protein>